<feature type="domain" description="RNase H type-1" evidence="1">
    <location>
        <begin position="1"/>
        <end position="113"/>
    </location>
</feature>
<dbReference type="PROSITE" id="PS50879">
    <property type="entry name" value="RNASE_H_1"/>
    <property type="match status" value="1"/>
</dbReference>
<protein>
    <recommendedName>
        <fullName evidence="1">RNase H type-1 domain-containing protein</fullName>
    </recommendedName>
</protein>
<evidence type="ECO:0000313" key="3">
    <source>
        <dbReference type="Proteomes" id="UP001461498"/>
    </source>
</evidence>
<accession>A0AAW1D644</accession>
<dbReference type="InterPro" id="IPR012337">
    <property type="entry name" value="RNaseH-like_sf"/>
</dbReference>
<dbReference type="InterPro" id="IPR036397">
    <property type="entry name" value="RNaseH_sf"/>
</dbReference>
<dbReference type="Pfam" id="PF00075">
    <property type="entry name" value="RNase_H"/>
    <property type="match status" value="1"/>
</dbReference>
<dbReference type="SUPFAM" id="SSF53098">
    <property type="entry name" value="Ribonuclease H-like"/>
    <property type="match status" value="1"/>
</dbReference>
<name>A0AAW1D644_9HEMI</name>
<comment type="caution">
    <text evidence="2">The sequence shown here is derived from an EMBL/GenBank/DDBJ whole genome shotgun (WGS) entry which is preliminary data.</text>
</comment>
<evidence type="ECO:0000259" key="1">
    <source>
        <dbReference type="PROSITE" id="PS50879"/>
    </source>
</evidence>
<dbReference type="InterPro" id="IPR002156">
    <property type="entry name" value="RNaseH_domain"/>
</dbReference>
<gene>
    <name evidence="2" type="ORF">O3M35_008195</name>
</gene>
<evidence type="ECO:0000313" key="2">
    <source>
        <dbReference type="EMBL" id="KAK9506221.1"/>
    </source>
</evidence>
<sequence>MHMIHIFAKLVIPMYKGSGVALGNHAIVFHAETVGIIVENIQEEFQEVRIFSDSQSVLIAFDKPCWNTKLVGDCRRRLSAQAQRKIVRLFWVPGHTGIEVNEKADQLARTTLSTPFCGPEPVIALMKQYCEGEIRILHYTRK</sequence>
<reference evidence="2 3" key="1">
    <citation type="submission" date="2022-12" db="EMBL/GenBank/DDBJ databases">
        <title>Chromosome-level genome assembly of true bugs.</title>
        <authorList>
            <person name="Ma L."/>
            <person name="Li H."/>
        </authorList>
    </citation>
    <scope>NUCLEOTIDE SEQUENCE [LARGE SCALE GENOMIC DNA]</scope>
    <source>
        <strain evidence="2">Lab_2022b</strain>
    </source>
</reference>
<dbReference type="EMBL" id="JAPXFL010000005">
    <property type="protein sequence ID" value="KAK9506221.1"/>
    <property type="molecule type" value="Genomic_DNA"/>
</dbReference>
<dbReference type="Gene3D" id="3.30.420.10">
    <property type="entry name" value="Ribonuclease H-like superfamily/Ribonuclease H"/>
    <property type="match status" value="1"/>
</dbReference>
<dbReference type="Proteomes" id="UP001461498">
    <property type="component" value="Unassembled WGS sequence"/>
</dbReference>
<dbReference type="GO" id="GO:0004523">
    <property type="term" value="F:RNA-DNA hybrid ribonuclease activity"/>
    <property type="evidence" value="ECO:0007669"/>
    <property type="project" value="InterPro"/>
</dbReference>
<dbReference type="GO" id="GO:0003676">
    <property type="term" value="F:nucleic acid binding"/>
    <property type="evidence" value="ECO:0007669"/>
    <property type="project" value="InterPro"/>
</dbReference>
<organism evidence="2 3">
    <name type="scientific">Rhynocoris fuscipes</name>
    <dbReference type="NCBI Taxonomy" id="488301"/>
    <lineage>
        <taxon>Eukaryota</taxon>
        <taxon>Metazoa</taxon>
        <taxon>Ecdysozoa</taxon>
        <taxon>Arthropoda</taxon>
        <taxon>Hexapoda</taxon>
        <taxon>Insecta</taxon>
        <taxon>Pterygota</taxon>
        <taxon>Neoptera</taxon>
        <taxon>Paraneoptera</taxon>
        <taxon>Hemiptera</taxon>
        <taxon>Heteroptera</taxon>
        <taxon>Panheteroptera</taxon>
        <taxon>Cimicomorpha</taxon>
        <taxon>Reduviidae</taxon>
        <taxon>Harpactorinae</taxon>
        <taxon>Harpactorini</taxon>
        <taxon>Rhynocoris</taxon>
    </lineage>
</organism>
<keyword evidence="3" id="KW-1185">Reference proteome</keyword>
<dbReference type="AlphaFoldDB" id="A0AAW1D644"/>
<dbReference type="CDD" id="cd09276">
    <property type="entry name" value="Rnase_HI_RT_non_LTR"/>
    <property type="match status" value="1"/>
</dbReference>
<proteinExistence type="predicted"/>